<gene>
    <name evidence="1" type="ORF">FVW59_18060</name>
</gene>
<reference evidence="1 2" key="1">
    <citation type="submission" date="2019-08" db="EMBL/GenBank/DDBJ databases">
        <title>Parahaliea maris sp. nov., isolated from the surface seawater.</title>
        <authorList>
            <person name="Liu Y."/>
        </authorList>
    </citation>
    <scope>NUCLEOTIDE SEQUENCE [LARGE SCALE GENOMIC DNA]</scope>
    <source>
        <strain evidence="1 2">S2-26</strain>
    </source>
</reference>
<dbReference type="RefSeq" id="WP_148065781.1">
    <property type="nucleotide sequence ID" value="NZ_VRYZ01000009.1"/>
</dbReference>
<dbReference type="SUPFAM" id="SSF52540">
    <property type="entry name" value="P-loop containing nucleoside triphosphate hydrolases"/>
    <property type="match status" value="1"/>
</dbReference>
<dbReference type="OrthoDB" id="9179784at2"/>
<evidence type="ECO:0000313" key="1">
    <source>
        <dbReference type="EMBL" id="TXS89420.1"/>
    </source>
</evidence>
<sequence length="280" mass="31585">MRVEKPIIVVLGSGRSGTSLLMQLLVAMGMRRSDQLVAANESNPEGYFEDAVIVAAHKEILNTHPPGKSRFRGDVVQSSDAVTSEFVQAMVDYVGYQINSKSGIWGFKDPRTVFALPLWRQVFARLKIKPTYLLAVRSPEATVASMRHAYSKQNPAELNWLVRNSLAITETNAEVYITNYDNWFTQNWKSELAKLASHLNFELRQSEYEVAEDLIKPDLNHFRPESDKIADPQLAEFYEKIIARMHHTISTSELLASANRAKAHVESHSHKVGAARIDYA</sequence>
<dbReference type="Gene3D" id="3.40.50.300">
    <property type="entry name" value="P-loop containing nucleotide triphosphate hydrolases"/>
    <property type="match status" value="1"/>
</dbReference>
<name>A0A5C8ZNX0_9GAMM</name>
<proteinExistence type="predicted"/>
<dbReference type="EMBL" id="VRYZ01000009">
    <property type="protein sequence ID" value="TXS89420.1"/>
    <property type="molecule type" value="Genomic_DNA"/>
</dbReference>
<evidence type="ECO:0000313" key="2">
    <source>
        <dbReference type="Proteomes" id="UP000321933"/>
    </source>
</evidence>
<protein>
    <recommendedName>
        <fullName evidence="3">Sulfotransferase family protein</fullName>
    </recommendedName>
</protein>
<organism evidence="1 2">
    <name type="scientific">Parahaliea aestuarii</name>
    <dbReference type="NCBI Taxonomy" id="1852021"/>
    <lineage>
        <taxon>Bacteria</taxon>
        <taxon>Pseudomonadati</taxon>
        <taxon>Pseudomonadota</taxon>
        <taxon>Gammaproteobacteria</taxon>
        <taxon>Cellvibrionales</taxon>
        <taxon>Halieaceae</taxon>
        <taxon>Parahaliea</taxon>
    </lineage>
</organism>
<accession>A0A5C8ZNX0</accession>
<evidence type="ECO:0008006" key="3">
    <source>
        <dbReference type="Google" id="ProtNLM"/>
    </source>
</evidence>
<keyword evidence="2" id="KW-1185">Reference proteome</keyword>
<dbReference type="InterPro" id="IPR027417">
    <property type="entry name" value="P-loop_NTPase"/>
</dbReference>
<comment type="caution">
    <text evidence="1">The sequence shown here is derived from an EMBL/GenBank/DDBJ whole genome shotgun (WGS) entry which is preliminary data.</text>
</comment>
<dbReference type="Proteomes" id="UP000321933">
    <property type="component" value="Unassembled WGS sequence"/>
</dbReference>
<dbReference type="AlphaFoldDB" id="A0A5C8ZNX0"/>